<dbReference type="EMBL" id="JADCNM010000009">
    <property type="protein sequence ID" value="KAG0468573.1"/>
    <property type="molecule type" value="Genomic_DNA"/>
</dbReference>
<evidence type="ECO:0000256" key="2">
    <source>
        <dbReference type="PROSITE-ProRule" id="PRU00708"/>
    </source>
</evidence>
<feature type="repeat" description="PPR" evidence="2">
    <location>
        <begin position="185"/>
        <end position="219"/>
    </location>
</feature>
<dbReference type="PANTHER" id="PTHR47931">
    <property type="entry name" value="OS01G0228400 PROTEIN"/>
    <property type="match status" value="1"/>
</dbReference>
<dbReference type="SUPFAM" id="SSF81901">
    <property type="entry name" value="HCP-like"/>
    <property type="match status" value="1"/>
</dbReference>
<dbReference type="Proteomes" id="UP000636800">
    <property type="component" value="Unassembled WGS sequence"/>
</dbReference>
<proteinExistence type="predicted"/>
<feature type="repeat" description="PPR" evidence="2">
    <location>
        <begin position="325"/>
        <end position="359"/>
    </location>
</feature>
<name>A0A835QC35_VANPL</name>
<accession>A0A835QC35</accession>
<dbReference type="NCBIfam" id="TIGR00756">
    <property type="entry name" value="PPR"/>
    <property type="match status" value="4"/>
</dbReference>
<sequence>MALSIGVLSRYLHFRYLSRDLSAVAFISSAASSPSATLSPSDPSALLTAKQKSRAALSLLKSETEPSRILDICRAAALTPASHLDRNALSSAISKLSSSKSYLFIRSLIDDLLLSTKSPSPRSLSHAIVLFGQAGMLEDALRTFRSHPSPRSLNSLLFSCVISKNHSELAKIFQEYPTTYGVTPNLETYNTVIKSFAESGTSRSFYSVFDEMLKRKIKPNMTTFCNAIEGFNREQRFDDVKNVLELMTKHDCHPGLTTYNVRIQGLCKLGKSEQAKELYLEMLKRKMKPSWVTYNHLIVGFCKEGNLEEAMKLFKRMRSGGYVAESGVYFTLINYLCKGGDFDAALEVCKDTMARNWVPCFTTMKMLVNGLANSSRLEEAKDLIEKLKEKFPKSVDMWNEVEGGLA</sequence>
<dbReference type="Gene3D" id="1.25.40.10">
    <property type="entry name" value="Tetratricopeptide repeat domain"/>
    <property type="match status" value="2"/>
</dbReference>
<evidence type="ECO:0000313" key="3">
    <source>
        <dbReference type="EMBL" id="KAG0466889.1"/>
    </source>
</evidence>
<dbReference type="InterPro" id="IPR011990">
    <property type="entry name" value="TPR-like_helical_dom_sf"/>
</dbReference>
<feature type="repeat" description="PPR" evidence="2">
    <location>
        <begin position="255"/>
        <end position="289"/>
    </location>
</feature>
<comment type="caution">
    <text evidence="3">The sequence shown here is derived from an EMBL/GenBank/DDBJ whole genome shotgun (WGS) entry which is preliminary data.</text>
</comment>
<keyword evidence="5" id="KW-1185">Reference proteome</keyword>
<protein>
    <recommendedName>
        <fullName evidence="7">Pentatricopeptide repeat-containing protein</fullName>
    </recommendedName>
</protein>
<dbReference type="InterPro" id="IPR002885">
    <property type="entry name" value="PPR_rpt"/>
</dbReference>
<dbReference type="EMBL" id="JADCNL010000009">
    <property type="protein sequence ID" value="KAG0466889.1"/>
    <property type="molecule type" value="Genomic_DNA"/>
</dbReference>
<organism evidence="3 5">
    <name type="scientific">Vanilla planifolia</name>
    <name type="common">Vanilla</name>
    <dbReference type="NCBI Taxonomy" id="51239"/>
    <lineage>
        <taxon>Eukaryota</taxon>
        <taxon>Viridiplantae</taxon>
        <taxon>Streptophyta</taxon>
        <taxon>Embryophyta</taxon>
        <taxon>Tracheophyta</taxon>
        <taxon>Spermatophyta</taxon>
        <taxon>Magnoliopsida</taxon>
        <taxon>Liliopsida</taxon>
        <taxon>Asparagales</taxon>
        <taxon>Orchidaceae</taxon>
        <taxon>Vanilloideae</taxon>
        <taxon>Vanilleae</taxon>
        <taxon>Vanilla</taxon>
    </lineage>
</organism>
<evidence type="ECO:0000256" key="1">
    <source>
        <dbReference type="ARBA" id="ARBA00022737"/>
    </source>
</evidence>
<gene>
    <name evidence="4" type="ORF">HPP92_017901</name>
    <name evidence="3" type="ORF">HPP92_018469</name>
</gene>
<dbReference type="Pfam" id="PF13041">
    <property type="entry name" value="PPR_2"/>
    <property type="match status" value="2"/>
</dbReference>
<dbReference type="AlphaFoldDB" id="A0A835QC35"/>
<evidence type="ECO:0000313" key="5">
    <source>
        <dbReference type="Proteomes" id="UP000636800"/>
    </source>
</evidence>
<keyword evidence="1" id="KW-0677">Repeat</keyword>
<feature type="repeat" description="PPR" evidence="2">
    <location>
        <begin position="220"/>
        <end position="254"/>
    </location>
</feature>
<reference evidence="5 6" key="1">
    <citation type="journal article" date="2020" name="Nat. Food">
        <title>A phased Vanilla planifolia genome enables genetic improvement of flavour and production.</title>
        <authorList>
            <person name="Hasing T."/>
            <person name="Tang H."/>
            <person name="Brym M."/>
            <person name="Khazi F."/>
            <person name="Huang T."/>
            <person name="Chambers A.H."/>
        </authorList>
    </citation>
    <scope>NUCLEOTIDE SEQUENCE [LARGE SCALE GENOMIC DNA]</scope>
    <source>
        <tissue evidence="3">Leaf</tissue>
    </source>
</reference>
<dbReference type="Pfam" id="PF01535">
    <property type="entry name" value="PPR"/>
    <property type="match status" value="2"/>
</dbReference>
<dbReference type="Proteomes" id="UP000639772">
    <property type="component" value="Chromosome 9"/>
</dbReference>
<evidence type="ECO:0000313" key="4">
    <source>
        <dbReference type="EMBL" id="KAG0468573.1"/>
    </source>
</evidence>
<evidence type="ECO:0008006" key="7">
    <source>
        <dbReference type="Google" id="ProtNLM"/>
    </source>
</evidence>
<dbReference type="PANTHER" id="PTHR47931:SF2">
    <property type="entry name" value="OS01G0228400 PROTEIN"/>
    <property type="match status" value="1"/>
</dbReference>
<dbReference type="OrthoDB" id="185373at2759"/>
<feature type="repeat" description="PPR" evidence="2">
    <location>
        <begin position="290"/>
        <end position="324"/>
    </location>
</feature>
<dbReference type="PROSITE" id="PS51375">
    <property type="entry name" value="PPR"/>
    <property type="match status" value="5"/>
</dbReference>
<evidence type="ECO:0000313" key="6">
    <source>
        <dbReference type="Proteomes" id="UP000639772"/>
    </source>
</evidence>